<gene>
    <name evidence="1" type="ORF">C900_01186</name>
</gene>
<dbReference type="Pfam" id="PF19937">
    <property type="entry name" value="GldC-like"/>
    <property type="match status" value="1"/>
</dbReference>
<reference evidence="1 2" key="1">
    <citation type="submission" date="2012-12" db="EMBL/GenBank/DDBJ databases">
        <title>Genome assembly of Fulvivirga imtechensis AK7.</title>
        <authorList>
            <person name="Nupur N."/>
            <person name="Khatri I."/>
            <person name="Kumar R."/>
            <person name="Subramanian S."/>
            <person name="Pinnaka A."/>
        </authorList>
    </citation>
    <scope>NUCLEOTIDE SEQUENCE [LARGE SCALE GENOMIC DNA]</scope>
    <source>
        <strain evidence="1 2">AK7</strain>
    </source>
</reference>
<evidence type="ECO:0000313" key="1">
    <source>
        <dbReference type="EMBL" id="ELR68050.1"/>
    </source>
</evidence>
<dbReference type="NCBIfam" id="TIGR03515">
    <property type="entry name" value="GldC"/>
    <property type="match status" value="1"/>
</dbReference>
<protein>
    <submittedName>
        <fullName evidence="1">GldC</fullName>
    </submittedName>
</protein>
<dbReference type="AlphaFoldDB" id="L8JGV0"/>
<comment type="caution">
    <text evidence="1">The sequence shown here is derived from an EMBL/GenBank/DDBJ whole genome shotgun (WGS) entry which is preliminary data.</text>
</comment>
<keyword evidence="2" id="KW-1185">Reference proteome</keyword>
<proteinExistence type="predicted"/>
<sequence length="122" mass="14197">MTNDYEQKNMKKSDIKFTIELDKENIPEKIMWSATEKPDGALAETKSISVSLWDHEQMNTMRIDLWTKEMPVDQMKRFYVDCLGGMAQTILNSTGDEFMATEMNNLCEKLAEHLRREAEQGK</sequence>
<organism evidence="1 2">
    <name type="scientific">Fulvivirga imtechensis AK7</name>
    <dbReference type="NCBI Taxonomy" id="1237149"/>
    <lineage>
        <taxon>Bacteria</taxon>
        <taxon>Pseudomonadati</taxon>
        <taxon>Bacteroidota</taxon>
        <taxon>Cytophagia</taxon>
        <taxon>Cytophagales</taxon>
        <taxon>Fulvivirgaceae</taxon>
        <taxon>Fulvivirga</taxon>
    </lineage>
</organism>
<accession>L8JGV0</accession>
<dbReference type="eggNOG" id="ENOG503176X">
    <property type="taxonomic scope" value="Bacteria"/>
</dbReference>
<evidence type="ECO:0000313" key="2">
    <source>
        <dbReference type="Proteomes" id="UP000011135"/>
    </source>
</evidence>
<dbReference type="STRING" id="1237149.C900_01186"/>
<dbReference type="PATRIC" id="fig|1237149.3.peg.5867"/>
<dbReference type="InterPro" id="IPR019854">
    <property type="entry name" value="Motility-assoc_prot_GldC"/>
</dbReference>
<dbReference type="Proteomes" id="UP000011135">
    <property type="component" value="Unassembled WGS sequence"/>
</dbReference>
<dbReference type="EMBL" id="AMZN01000153">
    <property type="protein sequence ID" value="ELR68050.1"/>
    <property type="molecule type" value="Genomic_DNA"/>
</dbReference>
<name>L8JGV0_9BACT</name>